<dbReference type="STRING" id="1287681.M7TRC6"/>
<dbReference type="GO" id="GO:0048255">
    <property type="term" value="P:mRNA stabilization"/>
    <property type="evidence" value="ECO:0007669"/>
    <property type="project" value="TreeGrafter"/>
</dbReference>
<dbReference type="eggNOG" id="ENOG502RGZN">
    <property type="taxonomic scope" value="Eukaryota"/>
</dbReference>
<protein>
    <recommendedName>
        <fullName evidence="8">ATPase synthesis protein 25</fullName>
    </recommendedName>
</protein>
<evidence type="ECO:0000256" key="7">
    <source>
        <dbReference type="ARBA" id="ARBA00023136"/>
    </source>
</evidence>
<keyword evidence="6 8" id="KW-0496">Mitochondrion</keyword>
<comment type="function">
    <text evidence="8">Mitochondrial mRNA stabilization factor.</text>
</comment>
<evidence type="ECO:0000256" key="9">
    <source>
        <dbReference type="SAM" id="MobiDB-lite"/>
    </source>
</evidence>
<evidence type="ECO:0000313" key="10">
    <source>
        <dbReference type="EMBL" id="EMR69205.1"/>
    </source>
</evidence>
<keyword evidence="5 8" id="KW-0809">Transit peptide</keyword>
<keyword evidence="11" id="KW-1185">Reference proteome</keyword>
<proteinExistence type="inferred from homology"/>
<comment type="similarity">
    <text evidence="3 8">Belongs to the ATP25 family.</text>
</comment>
<evidence type="ECO:0000256" key="2">
    <source>
        <dbReference type="ARBA" id="ARBA00004443"/>
    </source>
</evidence>
<dbReference type="PANTHER" id="PTHR28087:SF1">
    <property type="entry name" value="ATPASE SYNTHESIS PROTEIN 25, MITOCHONDRIAL"/>
    <property type="match status" value="1"/>
</dbReference>
<evidence type="ECO:0000256" key="1">
    <source>
        <dbReference type="ARBA" id="ARBA00003470"/>
    </source>
</evidence>
<feature type="compositionally biased region" description="Basic and acidic residues" evidence="9">
    <location>
        <begin position="140"/>
        <end position="151"/>
    </location>
</feature>
<evidence type="ECO:0000256" key="5">
    <source>
        <dbReference type="ARBA" id="ARBA00022946"/>
    </source>
</evidence>
<dbReference type="InterPro" id="IPR040152">
    <property type="entry name" value="Atp25"/>
</dbReference>
<dbReference type="HOGENOM" id="CLU_016140_1_0_1"/>
<feature type="region of interest" description="Disordered" evidence="9">
    <location>
        <begin position="167"/>
        <end position="188"/>
    </location>
</feature>
<evidence type="ECO:0000256" key="4">
    <source>
        <dbReference type="ARBA" id="ARBA00022792"/>
    </source>
</evidence>
<dbReference type="EMBL" id="KB706119">
    <property type="protein sequence ID" value="EMR69205.1"/>
    <property type="molecule type" value="Genomic_DNA"/>
</dbReference>
<dbReference type="Gene3D" id="3.30.460.10">
    <property type="entry name" value="Beta Polymerase, domain 2"/>
    <property type="match status" value="1"/>
</dbReference>
<sequence length="522" mass="58468">MLFGTARSERHLQVSAGRLVRWLRYKHRIYADADGLLGPNERKKKLRRKAKRAKLLGTMGTDDYDDGIKTGWVCVNLGTIGRSGGESTVVAEDGRVAGFGVAQSGSTIVVQIMTESRRAELNLETLWKNTLDPPSVEESQPPRKELGKPREERLLTNLHPLERAMLGSSPTRPVARNNRTRDPSFGQASFYSTIPAKSSAVDATDPLRDLSRENVSRVLTYDANQKIRVLELLRARLSELPPIDARRAVGGSLATRATTPFLQLFERACKHLPPSQTWEYRLAIQARSRVFLDDARALLREMRTSGIAASRDQHLQLLTCVLGAQEGSPWDRSALALDVLRTMQQRGQGLLANDVVAALIEGKMASHWRRADHEAVERLRQLAVQADLPCMDEPLLMRLMVAYARRGYWDGIWDAWRMPARHMRPRSPALYRLMFSLAADSKNAFLCTLVARQCFQEMIAEHPPVWPVPGSELRDALMDCIHVADSQAKRIAAATRPDAKGVGAALANREFVKIIHVLQNMR</sequence>
<gene>
    <name evidence="10" type="ORF">UCREL1_3775</name>
</gene>
<dbReference type="OrthoDB" id="107372at2759"/>
<organism evidence="10 11">
    <name type="scientific">Eutypa lata (strain UCR-EL1)</name>
    <name type="common">Grapevine dieback disease fungus</name>
    <name type="synonym">Eutypa armeniacae</name>
    <dbReference type="NCBI Taxonomy" id="1287681"/>
    <lineage>
        <taxon>Eukaryota</taxon>
        <taxon>Fungi</taxon>
        <taxon>Dikarya</taxon>
        <taxon>Ascomycota</taxon>
        <taxon>Pezizomycotina</taxon>
        <taxon>Sordariomycetes</taxon>
        <taxon>Xylariomycetidae</taxon>
        <taxon>Xylariales</taxon>
        <taxon>Diatrypaceae</taxon>
        <taxon>Eutypa</taxon>
    </lineage>
</organism>
<dbReference type="GO" id="GO:0005743">
    <property type="term" value="C:mitochondrial inner membrane"/>
    <property type="evidence" value="ECO:0007669"/>
    <property type="project" value="UniProtKB-SubCell"/>
</dbReference>
<dbReference type="PANTHER" id="PTHR28087">
    <property type="entry name" value="ATPASE SYNTHESIS PROTEIN 25, MITOCHONDRIAL"/>
    <property type="match status" value="1"/>
</dbReference>
<dbReference type="KEGG" id="ela:UCREL1_3775"/>
<evidence type="ECO:0000256" key="8">
    <source>
        <dbReference type="RuleBase" id="RU367062"/>
    </source>
</evidence>
<keyword evidence="7 8" id="KW-0472">Membrane</keyword>
<feature type="region of interest" description="Disordered" evidence="9">
    <location>
        <begin position="131"/>
        <end position="151"/>
    </location>
</feature>
<evidence type="ECO:0000256" key="6">
    <source>
        <dbReference type="ARBA" id="ARBA00023128"/>
    </source>
</evidence>
<dbReference type="AlphaFoldDB" id="M7TRC6"/>
<evidence type="ECO:0000256" key="3">
    <source>
        <dbReference type="ARBA" id="ARBA00010787"/>
    </source>
</evidence>
<comment type="function">
    <text evidence="1">Probable mitochondrial mRNA stabilization factor.</text>
</comment>
<reference evidence="11" key="1">
    <citation type="journal article" date="2013" name="Genome Announc.">
        <title>Draft genome sequence of the grapevine dieback fungus Eutypa lata UCR-EL1.</title>
        <authorList>
            <person name="Blanco-Ulate B."/>
            <person name="Rolshausen P.E."/>
            <person name="Cantu D."/>
        </authorList>
    </citation>
    <scope>NUCLEOTIDE SEQUENCE [LARGE SCALE GENOMIC DNA]</scope>
    <source>
        <strain evidence="11">UCR-EL1</strain>
    </source>
</reference>
<evidence type="ECO:0000313" key="11">
    <source>
        <dbReference type="Proteomes" id="UP000012174"/>
    </source>
</evidence>
<dbReference type="OMA" id="CLSSWVP"/>
<dbReference type="InterPro" id="IPR043519">
    <property type="entry name" value="NT_sf"/>
</dbReference>
<dbReference type="GO" id="GO:0140053">
    <property type="term" value="P:mitochondrial gene expression"/>
    <property type="evidence" value="ECO:0007669"/>
    <property type="project" value="UniProtKB-UniRule"/>
</dbReference>
<comment type="subcellular location">
    <subcellularLocation>
        <location evidence="2 8">Mitochondrion inner membrane</location>
        <topology evidence="2 8">Peripheral membrane protein</topology>
        <orientation evidence="2 8">Matrix side</orientation>
    </subcellularLocation>
</comment>
<accession>M7TRC6</accession>
<keyword evidence="4 8" id="KW-0999">Mitochondrion inner membrane</keyword>
<dbReference type="Proteomes" id="UP000012174">
    <property type="component" value="Unassembled WGS sequence"/>
</dbReference>
<name>M7TRC6_EUTLA</name>